<dbReference type="InterPro" id="IPR036667">
    <property type="entry name" value="PTS_IIB_sorbose-sp_sf"/>
</dbReference>
<dbReference type="InterPro" id="IPR004720">
    <property type="entry name" value="PTS_IIB_sorbose-sp"/>
</dbReference>
<evidence type="ECO:0000256" key="1">
    <source>
        <dbReference type="ARBA" id="ARBA00004496"/>
    </source>
</evidence>
<evidence type="ECO:0000313" key="10">
    <source>
        <dbReference type="Proteomes" id="UP001194469"/>
    </source>
</evidence>
<dbReference type="Proteomes" id="UP001194469">
    <property type="component" value="Unassembled WGS sequence"/>
</dbReference>
<dbReference type="Gene3D" id="3.40.35.10">
    <property type="entry name" value="Phosphotransferase system, sorbose subfamily IIB component"/>
    <property type="match status" value="1"/>
</dbReference>
<dbReference type="PROSITE" id="PS51101">
    <property type="entry name" value="PTS_EIIB_TYPE_4"/>
    <property type="match status" value="1"/>
</dbReference>
<dbReference type="EMBL" id="VRYY01000033">
    <property type="protein sequence ID" value="MBG3875755.1"/>
    <property type="molecule type" value="Genomic_DNA"/>
</dbReference>
<keyword evidence="6" id="KW-0598">Phosphotransferase system</keyword>
<gene>
    <name evidence="9" type="ORF">FVW20_01625</name>
</gene>
<proteinExistence type="predicted"/>
<evidence type="ECO:0000256" key="3">
    <source>
        <dbReference type="ARBA" id="ARBA00022490"/>
    </source>
</evidence>
<evidence type="ECO:0000256" key="4">
    <source>
        <dbReference type="ARBA" id="ARBA00022597"/>
    </source>
</evidence>
<organism evidence="9 10">
    <name type="scientific">Nitratidesulfovibrio oxamicus</name>
    <dbReference type="NCBI Taxonomy" id="32016"/>
    <lineage>
        <taxon>Bacteria</taxon>
        <taxon>Pseudomonadati</taxon>
        <taxon>Thermodesulfobacteriota</taxon>
        <taxon>Desulfovibrionia</taxon>
        <taxon>Desulfovibrionales</taxon>
        <taxon>Desulfovibrionaceae</taxon>
        <taxon>Nitratidesulfovibrio</taxon>
    </lineage>
</organism>
<evidence type="ECO:0000256" key="5">
    <source>
        <dbReference type="ARBA" id="ARBA00022679"/>
    </source>
</evidence>
<accession>A0ABS0J007</accession>
<evidence type="ECO:0000256" key="6">
    <source>
        <dbReference type="ARBA" id="ARBA00022683"/>
    </source>
</evidence>
<keyword evidence="2" id="KW-0813">Transport</keyword>
<keyword evidence="3" id="KW-0963">Cytoplasm</keyword>
<feature type="domain" description="PTS EIIB type-4" evidence="8">
    <location>
        <begin position="1"/>
        <end position="154"/>
    </location>
</feature>
<name>A0ABS0J007_9BACT</name>
<keyword evidence="5" id="KW-0808">Transferase</keyword>
<dbReference type="RefSeq" id="WP_196608013.1">
    <property type="nucleotide sequence ID" value="NZ_VRYY01000033.1"/>
</dbReference>
<evidence type="ECO:0000313" key="9">
    <source>
        <dbReference type="EMBL" id="MBG3875755.1"/>
    </source>
</evidence>
<evidence type="ECO:0000256" key="2">
    <source>
        <dbReference type="ARBA" id="ARBA00022448"/>
    </source>
</evidence>
<comment type="caution">
    <text evidence="9">The sequence shown here is derived from an EMBL/GenBank/DDBJ whole genome shotgun (WGS) entry which is preliminary data.</text>
</comment>
<dbReference type="Pfam" id="PF03830">
    <property type="entry name" value="PTSIIB_sorb"/>
    <property type="match status" value="1"/>
</dbReference>
<sequence>MLWFRIDNRLVHGQIIEAWLPYTGARRLLVANDAMAADDLQQQIVSLAIPGRVEVHFVRVDALAEYCTGRTDDGHDTLVLFATCADARRAFDAGVGMSTLNIGNLHYTPGKKQLCAHVSVSDDDEACLRFFNRHSVSLDFRCVPNEPVQIKGWS</sequence>
<keyword evidence="4 9" id="KW-0762">Sugar transport</keyword>
<reference evidence="9 10" key="1">
    <citation type="submission" date="2019-08" db="EMBL/GenBank/DDBJ databases">
        <authorList>
            <person name="Luo N."/>
        </authorList>
    </citation>
    <scope>NUCLEOTIDE SEQUENCE [LARGE SCALE GENOMIC DNA]</scope>
    <source>
        <strain evidence="9 10">NCIMB 9442</strain>
    </source>
</reference>
<protein>
    <submittedName>
        <fullName evidence="9">PTS sugar transporter subunit IIB</fullName>
    </submittedName>
</protein>
<comment type="subcellular location">
    <subcellularLocation>
        <location evidence="1">Cytoplasm</location>
    </subcellularLocation>
</comment>
<dbReference type="SUPFAM" id="SSF52728">
    <property type="entry name" value="PTS IIb component"/>
    <property type="match status" value="1"/>
</dbReference>
<keyword evidence="7" id="KW-0418">Kinase</keyword>
<keyword evidence="10" id="KW-1185">Reference proteome</keyword>
<evidence type="ECO:0000259" key="8">
    <source>
        <dbReference type="PROSITE" id="PS51101"/>
    </source>
</evidence>
<evidence type="ECO:0000256" key="7">
    <source>
        <dbReference type="ARBA" id="ARBA00022777"/>
    </source>
</evidence>